<evidence type="ECO:0000313" key="2">
    <source>
        <dbReference type="Proteomes" id="UP000755585"/>
    </source>
</evidence>
<dbReference type="EMBL" id="JAGINT010000001">
    <property type="protein sequence ID" value="MBP2351737.1"/>
    <property type="molecule type" value="Genomic_DNA"/>
</dbReference>
<reference evidence="1 2" key="1">
    <citation type="submission" date="2021-03" db="EMBL/GenBank/DDBJ databases">
        <title>Sequencing the genomes of 1000 actinobacteria strains.</title>
        <authorList>
            <person name="Klenk H.-P."/>
        </authorList>
    </citation>
    <scope>NUCLEOTIDE SEQUENCE [LARGE SCALE GENOMIC DNA]</scope>
    <source>
        <strain evidence="1 2">DSM 18824</strain>
    </source>
</reference>
<proteinExistence type="predicted"/>
<sequence length="425" mass="45889">MSAQRGIYPDESEVMGDWQAVLSATKHHLHWLRGQLRTKPRGEPAPAERSDNALGRLAQAIGAGADVLAVQDAAAAAALEVSDDLIAARAEVAAIALMAARVVVRNPRPRIPGRSHLRRVMQELAQIAEADVRRCGLGGLADLAAGGPAALDDGLSMVPVAAARWERAHASVRPETVLTRDLRSTTAQLRTVGGSLWHVASQLLSSPSAGLDPDQRCGLGELRSVLRDFESSAGGVERAWRRRLSDLSGLSESPGEAAYLDLMRAVDGVLRDDRGLRAPHGLVPDRRAAVRLIDAVDEVLWSAEQVCRHQLDTVRWLIGAGRLFVPRHEAVHADIYYLRRPTGGSRPLQAKWVLTHNAGCFDELAADLDESADRLKAASRVARGLAGTSALSRRTAETVARIPQRCVGDSYRIEDPGQEFADLVR</sequence>
<comment type="caution">
    <text evidence="1">The sequence shown here is derived from an EMBL/GenBank/DDBJ whole genome shotgun (WGS) entry which is preliminary data.</text>
</comment>
<organism evidence="1 2">
    <name type="scientific">Kribbella aluminosa</name>
    <dbReference type="NCBI Taxonomy" id="416017"/>
    <lineage>
        <taxon>Bacteria</taxon>
        <taxon>Bacillati</taxon>
        <taxon>Actinomycetota</taxon>
        <taxon>Actinomycetes</taxon>
        <taxon>Propionibacteriales</taxon>
        <taxon>Kribbellaceae</taxon>
        <taxon>Kribbella</taxon>
    </lineage>
</organism>
<protein>
    <recommendedName>
        <fullName evidence="3">DUF2786 domain-containing protein</fullName>
    </recommendedName>
</protein>
<evidence type="ECO:0008006" key="3">
    <source>
        <dbReference type="Google" id="ProtNLM"/>
    </source>
</evidence>
<dbReference type="Proteomes" id="UP000755585">
    <property type="component" value="Unassembled WGS sequence"/>
</dbReference>
<evidence type="ECO:0000313" key="1">
    <source>
        <dbReference type="EMBL" id="MBP2351737.1"/>
    </source>
</evidence>
<dbReference type="RefSeq" id="WP_209694600.1">
    <property type="nucleotide sequence ID" value="NZ_BAAAVU010000013.1"/>
</dbReference>
<keyword evidence="2" id="KW-1185">Reference proteome</keyword>
<name>A0ABS4UJA4_9ACTN</name>
<accession>A0ABS4UJA4</accession>
<gene>
    <name evidence="1" type="ORF">JOF29_002820</name>
</gene>